<dbReference type="Proteomes" id="UP000825134">
    <property type="component" value="Chromosome"/>
</dbReference>
<dbReference type="InterPro" id="IPR004305">
    <property type="entry name" value="Thiaminase-2/PQQC"/>
</dbReference>
<dbReference type="PANTHER" id="PTHR40279:SF3">
    <property type="entry name" value="4-AMINOBENZOATE SYNTHASE"/>
    <property type="match status" value="1"/>
</dbReference>
<dbReference type="InterPro" id="IPR039068">
    <property type="entry name" value="PqqC-like"/>
</dbReference>
<sequence length="233" mass="26997">MKEVIVNFLDQLDSIIQNKHMLDHPFYMKWSKGELTKEQLQAYAKDYYLHIKAFPKYLSAIHSRCDDLKARKLLLDNLMDEENGYPNHIDLWKQFVFALGVSPEELEAHEPSEAAKAKVATFMRWCTGDSLAAGVAALYSYESQIPCVAKEKIRGLKEFFGFSQPEDYAYFTEHEEADVRHAREERALIAMLSKDDREQVLEASREVTQSLYRFLDSFLEPAACCHCHKPLFC</sequence>
<evidence type="ECO:0000256" key="1">
    <source>
        <dbReference type="ARBA" id="ARBA00023002"/>
    </source>
</evidence>
<dbReference type="SUPFAM" id="SSF48613">
    <property type="entry name" value="Heme oxygenase-like"/>
    <property type="match status" value="1"/>
</dbReference>
<dbReference type="InterPro" id="IPR016084">
    <property type="entry name" value="Haem_Oase-like_multi-hlx"/>
</dbReference>
<dbReference type="SMART" id="SM01236">
    <property type="entry name" value="Haem_oxygenase_2"/>
    <property type="match status" value="1"/>
</dbReference>
<dbReference type="GO" id="GO:0016491">
    <property type="term" value="F:oxidoreductase activity"/>
    <property type="evidence" value="ECO:0007669"/>
    <property type="project" value="UniProtKB-KW"/>
</dbReference>
<dbReference type="NCBIfam" id="TIGR04305">
    <property type="entry name" value="fol_rel_CADD"/>
    <property type="match status" value="1"/>
</dbReference>
<accession>A0AAQ0ENL3</accession>
<evidence type="ECO:0000313" key="3">
    <source>
        <dbReference type="EMBL" id="QYC74858.1"/>
    </source>
</evidence>
<dbReference type="RefSeq" id="WP_219664561.1">
    <property type="nucleotide sequence ID" value="NZ_CP063064.1"/>
</dbReference>
<dbReference type="AlphaFoldDB" id="A0AAQ0ENL3"/>
<dbReference type="CDD" id="cd19370">
    <property type="entry name" value="TenA_PqqC"/>
    <property type="match status" value="1"/>
</dbReference>
<keyword evidence="1" id="KW-0560">Oxidoreductase</keyword>
<dbReference type="PANTHER" id="PTHR40279">
    <property type="entry name" value="PQQC-LIKE PROTEIN"/>
    <property type="match status" value="1"/>
</dbReference>
<protein>
    <submittedName>
        <fullName evidence="3">CADD family putative folate metabolism protein</fullName>
    </submittedName>
</protein>
<feature type="domain" description="Thiaminase-2/PQQC" evidence="2">
    <location>
        <begin position="10"/>
        <end position="225"/>
    </location>
</feature>
<dbReference type="InterPro" id="IPR027572">
    <property type="entry name" value="Fol-rel_CADD"/>
</dbReference>
<evidence type="ECO:0000313" key="4">
    <source>
        <dbReference type="Proteomes" id="UP000825134"/>
    </source>
</evidence>
<name>A0AAQ0ENL3_9CHLA</name>
<organism evidence="3 4">
    <name type="scientific">Chlamydia suis</name>
    <dbReference type="NCBI Taxonomy" id="83559"/>
    <lineage>
        <taxon>Bacteria</taxon>
        <taxon>Pseudomonadati</taxon>
        <taxon>Chlamydiota</taxon>
        <taxon>Chlamydiia</taxon>
        <taxon>Chlamydiales</taxon>
        <taxon>Chlamydiaceae</taxon>
        <taxon>Chlamydia/Chlamydophila group</taxon>
        <taxon>Chlamydia</taxon>
    </lineage>
</organism>
<proteinExistence type="predicted"/>
<dbReference type="Gene3D" id="1.20.910.10">
    <property type="entry name" value="Heme oxygenase-like"/>
    <property type="match status" value="1"/>
</dbReference>
<evidence type="ECO:0000259" key="2">
    <source>
        <dbReference type="Pfam" id="PF03070"/>
    </source>
</evidence>
<dbReference type="EMBL" id="CP063185">
    <property type="protein sequence ID" value="QYC74858.1"/>
    <property type="molecule type" value="Genomic_DNA"/>
</dbReference>
<dbReference type="Pfam" id="PF03070">
    <property type="entry name" value="TENA_THI-4"/>
    <property type="match status" value="1"/>
</dbReference>
<reference evidence="3" key="1">
    <citation type="journal article" date="2021" name="Front. Microbiol.">
        <title>Generation of Tetracycline and Rifamycin Resistant Chlamydia Suis Recombinants.</title>
        <authorList>
            <person name="Marti H."/>
            <person name="Bommana S."/>
            <person name="Read T.D."/>
            <person name="Pesch T."/>
            <person name="Prahauser B."/>
            <person name="Dean D."/>
            <person name="Borel N."/>
        </authorList>
    </citation>
    <scope>NUCLEOTIDE SEQUENCE</scope>
    <source>
        <strain evidence="3">208.1</strain>
    </source>
</reference>
<gene>
    <name evidence="3" type="ORF">INQ84_01085</name>
</gene>